<organism evidence="3 4">
    <name type="scientific">Suillus placidus</name>
    <dbReference type="NCBI Taxonomy" id="48579"/>
    <lineage>
        <taxon>Eukaryota</taxon>
        <taxon>Fungi</taxon>
        <taxon>Dikarya</taxon>
        <taxon>Basidiomycota</taxon>
        <taxon>Agaricomycotina</taxon>
        <taxon>Agaricomycetes</taxon>
        <taxon>Agaricomycetidae</taxon>
        <taxon>Boletales</taxon>
        <taxon>Suillineae</taxon>
        <taxon>Suillaceae</taxon>
        <taxon>Suillus</taxon>
    </lineage>
</organism>
<accession>A0A9P7D607</accession>
<proteinExistence type="predicted"/>
<name>A0A9P7D607_9AGAM</name>
<evidence type="ECO:0000313" key="3">
    <source>
        <dbReference type="EMBL" id="KAG1780719.1"/>
    </source>
</evidence>
<feature type="region of interest" description="Disordered" evidence="1">
    <location>
        <begin position="1"/>
        <end position="49"/>
    </location>
</feature>
<reference evidence="3" key="1">
    <citation type="journal article" date="2020" name="New Phytol.">
        <title>Comparative genomics reveals dynamic genome evolution in host specialist ectomycorrhizal fungi.</title>
        <authorList>
            <person name="Lofgren L.A."/>
            <person name="Nguyen N.H."/>
            <person name="Vilgalys R."/>
            <person name="Ruytinx J."/>
            <person name="Liao H.L."/>
            <person name="Branco S."/>
            <person name="Kuo A."/>
            <person name="LaButti K."/>
            <person name="Lipzen A."/>
            <person name="Andreopoulos W."/>
            <person name="Pangilinan J."/>
            <person name="Riley R."/>
            <person name="Hundley H."/>
            <person name="Na H."/>
            <person name="Barry K."/>
            <person name="Grigoriev I.V."/>
            <person name="Stajich J.E."/>
            <person name="Kennedy P.G."/>
        </authorList>
    </citation>
    <scope>NUCLEOTIDE SEQUENCE</scope>
    <source>
        <strain evidence="3">DOB743</strain>
    </source>
</reference>
<feature type="compositionally biased region" description="Low complexity" evidence="1">
    <location>
        <begin position="16"/>
        <end position="32"/>
    </location>
</feature>
<evidence type="ECO:0000256" key="1">
    <source>
        <dbReference type="SAM" id="MobiDB-lite"/>
    </source>
</evidence>
<dbReference type="Pfam" id="PF01693">
    <property type="entry name" value="Cauli_VI"/>
    <property type="match status" value="1"/>
</dbReference>
<dbReference type="InterPro" id="IPR011320">
    <property type="entry name" value="RNase_H1_N"/>
</dbReference>
<dbReference type="SUPFAM" id="SSF55658">
    <property type="entry name" value="L9 N-domain-like"/>
    <property type="match status" value="1"/>
</dbReference>
<evidence type="ECO:0000313" key="4">
    <source>
        <dbReference type="Proteomes" id="UP000714275"/>
    </source>
</evidence>
<feature type="domain" description="Ribonuclease H1 N-terminal" evidence="2">
    <location>
        <begin position="85"/>
        <end position="125"/>
    </location>
</feature>
<dbReference type="InterPro" id="IPR009027">
    <property type="entry name" value="Ribosomal_bL9/RNase_H1_N"/>
</dbReference>
<protein>
    <recommendedName>
        <fullName evidence="2">Ribonuclease H1 N-terminal domain-containing protein</fullName>
    </recommendedName>
</protein>
<dbReference type="AlphaFoldDB" id="A0A9P7D607"/>
<dbReference type="Proteomes" id="UP000714275">
    <property type="component" value="Unassembled WGS sequence"/>
</dbReference>
<dbReference type="EMBL" id="JABBWD010000008">
    <property type="protein sequence ID" value="KAG1780719.1"/>
    <property type="molecule type" value="Genomic_DNA"/>
</dbReference>
<evidence type="ECO:0000259" key="2">
    <source>
        <dbReference type="Pfam" id="PF01693"/>
    </source>
</evidence>
<gene>
    <name evidence="3" type="ORF">EV702DRAFT_1042946</name>
</gene>
<sequence length="182" mass="19599">MRSAHTGAPTGTSLVSAPSPAASTTSQTHQSPVPRPSNDISAAPHSPSQTLFAPTAARTTSTFPALVPNPEEIHPPRAGLKAEGFWVITVGQEVGIFYHWADVAERTNFISGNIQKRYPSFQEALKVYTARFNEGGVRAVPIPGGPFWPSPPSPSLSVDSDEMWSQVDDLSETMSQYQFECS</sequence>
<keyword evidence="4" id="KW-1185">Reference proteome</keyword>
<dbReference type="OrthoDB" id="2676387at2759"/>
<comment type="caution">
    <text evidence="3">The sequence shown here is derived from an EMBL/GenBank/DDBJ whole genome shotgun (WGS) entry which is preliminary data.</text>
</comment>